<feature type="compositionally biased region" description="Polar residues" evidence="1">
    <location>
        <begin position="346"/>
        <end position="357"/>
    </location>
</feature>
<organism evidence="2 3">
    <name type="scientific">Sorangium cellulosum (strain So ce56)</name>
    <name type="common">Polyangium cellulosum (strain So ce56)</name>
    <dbReference type="NCBI Taxonomy" id="448385"/>
    <lineage>
        <taxon>Bacteria</taxon>
        <taxon>Pseudomonadati</taxon>
        <taxon>Myxococcota</taxon>
        <taxon>Polyangia</taxon>
        <taxon>Polyangiales</taxon>
        <taxon>Polyangiaceae</taxon>
        <taxon>Sorangium</taxon>
    </lineage>
</organism>
<feature type="compositionally biased region" description="Polar residues" evidence="1">
    <location>
        <begin position="366"/>
        <end position="381"/>
    </location>
</feature>
<accession>A9FHC2</accession>
<dbReference type="RefSeq" id="WP_012240640.1">
    <property type="nucleotide sequence ID" value="NC_010162.1"/>
</dbReference>
<name>A9FHC2_SORC5</name>
<evidence type="ECO:0000313" key="2">
    <source>
        <dbReference type="EMBL" id="CAN98201.1"/>
    </source>
</evidence>
<dbReference type="BioCyc" id="SCEL448385:SCE_RS41125-MONOMER"/>
<gene>
    <name evidence="2" type="ordered locus">sce8031</name>
</gene>
<dbReference type="KEGG" id="scl:sce8031"/>
<dbReference type="STRING" id="448385.sce8031"/>
<protein>
    <submittedName>
        <fullName evidence="2">Uncharacterized protein</fullName>
    </submittedName>
</protein>
<dbReference type="Proteomes" id="UP000002139">
    <property type="component" value="Chromosome"/>
</dbReference>
<feature type="region of interest" description="Disordered" evidence="1">
    <location>
        <begin position="328"/>
        <end position="427"/>
    </location>
</feature>
<sequence length="427" mass="44867">MRVAVPITRSNDLSAGSSSHLFLAIPPAPPPTFVPAIEIPIPHGWPPGESAGKVQKTTTVFANGRNVMLDQHDCGPLVSQITIPPANSFIPIQLLQSKRAVIVTCFSVRMNGKTTACTSHWPPLPLLTCGQPMSMPATFTFTNVCTNVHVGMSGTDLIGGIVRTAATMAIERYYVRTPGVSLTAQEESEKSLAGAAASLLASVVQHALDPRYPMRVDAATKGPFGTEIKMSVSTGSADTRNNPQKFSISIERKWEDPFKSSAASIGASGEYTWDAGGDTTKEGYKGQVGVATAAPGLGGKATAGGEYHPDAPEGQRGKATFKTEAATPFWSESEQKDINPGAPDGQRTSSQTETVAKTWSGDRRTTTVNNPDGSRTTTVVENSDGKITLTTRKEPGESVALPEQAGRGGSPPRAVGTPASDIWGPPL</sequence>
<keyword evidence="3" id="KW-1185">Reference proteome</keyword>
<dbReference type="OrthoDB" id="9817511at2"/>
<dbReference type="AlphaFoldDB" id="A9FHC2"/>
<dbReference type="HOGENOM" id="CLU_642350_0_0_7"/>
<dbReference type="EMBL" id="AM746676">
    <property type="protein sequence ID" value="CAN98201.1"/>
    <property type="molecule type" value="Genomic_DNA"/>
</dbReference>
<evidence type="ECO:0000256" key="1">
    <source>
        <dbReference type="SAM" id="MobiDB-lite"/>
    </source>
</evidence>
<evidence type="ECO:0000313" key="3">
    <source>
        <dbReference type="Proteomes" id="UP000002139"/>
    </source>
</evidence>
<reference evidence="2 3" key="1">
    <citation type="journal article" date="2007" name="Nat. Biotechnol.">
        <title>Complete genome sequence of the myxobacterium Sorangium cellulosum.</title>
        <authorList>
            <person name="Schneiker S."/>
            <person name="Perlova O."/>
            <person name="Kaiser O."/>
            <person name="Gerth K."/>
            <person name="Alici A."/>
            <person name="Altmeyer M.O."/>
            <person name="Bartels D."/>
            <person name="Bekel T."/>
            <person name="Beyer S."/>
            <person name="Bode E."/>
            <person name="Bode H.B."/>
            <person name="Bolten C.J."/>
            <person name="Choudhuri J.V."/>
            <person name="Doss S."/>
            <person name="Elnakady Y.A."/>
            <person name="Frank B."/>
            <person name="Gaigalat L."/>
            <person name="Goesmann A."/>
            <person name="Groeger C."/>
            <person name="Gross F."/>
            <person name="Jelsbak L."/>
            <person name="Jelsbak L."/>
            <person name="Kalinowski J."/>
            <person name="Kegler C."/>
            <person name="Knauber T."/>
            <person name="Konietzny S."/>
            <person name="Kopp M."/>
            <person name="Krause L."/>
            <person name="Krug D."/>
            <person name="Linke B."/>
            <person name="Mahmud T."/>
            <person name="Martinez-Arias R."/>
            <person name="McHardy A.C."/>
            <person name="Merai M."/>
            <person name="Meyer F."/>
            <person name="Mormann S."/>
            <person name="Munoz-Dorado J."/>
            <person name="Perez J."/>
            <person name="Pradella S."/>
            <person name="Rachid S."/>
            <person name="Raddatz G."/>
            <person name="Rosenau F."/>
            <person name="Rueckert C."/>
            <person name="Sasse F."/>
            <person name="Scharfe M."/>
            <person name="Schuster S.C."/>
            <person name="Suen G."/>
            <person name="Treuner-Lange A."/>
            <person name="Velicer G.J."/>
            <person name="Vorholter F.-J."/>
            <person name="Weissman K.J."/>
            <person name="Welch R.D."/>
            <person name="Wenzel S.C."/>
            <person name="Whitworth D.E."/>
            <person name="Wilhelm S."/>
            <person name="Wittmann C."/>
            <person name="Bloecker H."/>
            <person name="Puehler A."/>
            <person name="Mueller R."/>
        </authorList>
    </citation>
    <scope>NUCLEOTIDE SEQUENCE [LARGE SCALE GENOMIC DNA]</scope>
    <source>
        <strain evidence="3">So ce56</strain>
    </source>
</reference>
<proteinExistence type="predicted"/>